<dbReference type="PROSITE" id="PS00845">
    <property type="entry name" value="CAP_GLY_1"/>
    <property type="match status" value="1"/>
</dbReference>
<dbReference type="PANTHER" id="PTHR18849">
    <property type="entry name" value="LEUCINE RICH REPEAT PROTEIN"/>
    <property type="match status" value="1"/>
</dbReference>
<comment type="caution">
    <text evidence="5">The sequence shown here is derived from an EMBL/GenBank/DDBJ whole genome shotgun (WGS) entry which is preliminary data.</text>
</comment>
<accession>A0ABR3PL35</accession>
<dbReference type="Gene3D" id="3.80.10.10">
    <property type="entry name" value="Ribonuclease Inhibitor"/>
    <property type="match status" value="3"/>
</dbReference>
<dbReference type="PROSITE" id="PS51450">
    <property type="entry name" value="LRR"/>
    <property type="match status" value="2"/>
</dbReference>
<dbReference type="PANTHER" id="PTHR18849:SF0">
    <property type="entry name" value="CILIA- AND FLAGELLA-ASSOCIATED PROTEIN 410-RELATED"/>
    <property type="match status" value="1"/>
</dbReference>
<proteinExistence type="predicted"/>
<dbReference type="SUPFAM" id="SSF74924">
    <property type="entry name" value="Cap-Gly domain"/>
    <property type="match status" value="1"/>
</dbReference>
<dbReference type="Proteomes" id="UP001562354">
    <property type="component" value="Unassembled WGS sequence"/>
</dbReference>
<reference evidence="5 6" key="1">
    <citation type="submission" date="2024-07" db="EMBL/GenBank/DDBJ databases">
        <title>Draft sequence of the Neodothiora populina.</title>
        <authorList>
            <person name="Drown D.D."/>
            <person name="Schuette U.S."/>
            <person name="Buechlein A.B."/>
            <person name="Rusch D.R."/>
            <person name="Winton L.W."/>
            <person name="Adams G.A."/>
        </authorList>
    </citation>
    <scope>NUCLEOTIDE SEQUENCE [LARGE SCALE GENOMIC DNA]</scope>
    <source>
        <strain evidence="5 6">CPC 39397</strain>
    </source>
</reference>
<name>A0ABR3PL35_9PEZI</name>
<evidence type="ECO:0000256" key="3">
    <source>
        <dbReference type="SAM" id="MobiDB-lite"/>
    </source>
</evidence>
<dbReference type="InterPro" id="IPR032675">
    <property type="entry name" value="LRR_dom_sf"/>
</dbReference>
<feature type="region of interest" description="Disordered" evidence="3">
    <location>
        <begin position="522"/>
        <end position="548"/>
    </location>
</feature>
<dbReference type="Gene3D" id="2.30.30.190">
    <property type="entry name" value="CAP Gly-rich-like domain"/>
    <property type="match status" value="1"/>
</dbReference>
<evidence type="ECO:0000256" key="2">
    <source>
        <dbReference type="ARBA" id="ARBA00022737"/>
    </source>
</evidence>
<feature type="domain" description="CAP-Gly" evidence="4">
    <location>
        <begin position="23"/>
        <end position="69"/>
    </location>
</feature>
<evidence type="ECO:0000313" key="6">
    <source>
        <dbReference type="Proteomes" id="UP001562354"/>
    </source>
</evidence>
<dbReference type="SMART" id="SM01052">
    <property type="entry name" value="CAP_GLY"/>
    <property type="match status" value="1"/>
</dbReference>
<dbReference type="SUPFAM" id="SSF52058">
    <property type="entry name" value="L domain-like"/>
    <property type="match status" value="1"/>
</dbReference>
<dbReference type="PROSITE" id="PS50245">
    <property type="entry name" value="CAP_GLY_2"/>
    <property type="match status" value="1"/>
</dbReference>
<dbReference type="InterPro" id="IPR036859">
    <property type="entry name" value="CAP-Gly_dom_sf"/>
</dbReference>
<gene>
    <name evidence="5" type="ORF">AAFC00_005508</name>
</gene>
<evidence type="ECO:0000313" key="5">
    <source>
        <dbReference type="EMBL" id="KAL1306855.1"/>
    </source>
</evidence>
<dbReference type="InterPro" id="IPR001611">
    <property type="entry name" value="Leu-rich_rpt"/>
</dbReference>
<evidence type="ECO:0000256" key="1">
    <source>
        <dbReference type="ARBA" id="ARBA00022614"/>
    </source>
</evidence>
<feature type="compositionally biased region" description="Acidic residues" evidence="3">
    <location>
        <begin position="530"/>
        <end position="540"/>
    </location>
</feature>
<protein>
    <recommendedName>
        <fullName evidence="4">CAP-Gly domain-containing protein</fullName>
    </recommendedName>
</protein>
<keyword evidence="6" id="KW-1185">Reference proteome</keyword>
<dbReference type="RefSeq" id="XP_069203127.1">
    <property type="nucleotide sequence ID" value="XM_069345299.1"/>
</dbReference>
<dbReference type="EMBL" id="JBFMKM010000004">
    <property type="protein sequence ID" value="KAL1306855.1"/>
    <property type="molecule type" value="Genomic_DNA"/>
</dbReference>
<sequence length="582" mass="64984">MPHYYPGQRLSTKSQRCTVRYVGEVQGKRGQWLGVEWDDPRRGKHSGTHGDRQYFKCRSNWPTAGSFLPPTTKWDQPRAFIEALRSKYAATVGNSDVPNDPEVQVVRISGKTAEEVGFDKIARQQSQLENLRIVVLDGELIKHEYARGAGEDISQTCPSITDLDLGRNLFETLAEIEHICAQLDRLRSLKLDGNRLREFFAIGEDSAQSPNALRKVAALDLSDMMLSTAELDPLLRHFPNIKSLSASANQLSTLHQCRLPASLDSISLENNDFTFLDQVSSLSESCMQLRTLILKNNRIRTIRNDTGKLAPILPPSLKDLDLSYNEISTWNLIDRLPELCPNLEHLRVAHNPLFESLKTADGKPLTSADGYMLTIARVPGLKTLNYSTITQKERLNAETYYLSQIAMELSLSPIDRESEIIGIHPRYHALCEEYGSPNIERTISGAIDPNSLAARLIRCSFYCREGPEKAGLLSEAGPLTVELPKSLNIYAVMGIAGKHFGLLPMRLRLVWETGEKQRVASSTTTWTGIEDWDSSDEESDDKGSDLQEREVQLVAGTRPLGTVIEGNEAVIRTEITQAPSVK</sequence>
<dbReference type="Pfam" id="PF01302">
    <property type="entry name" value="CAP_GLY"/>
    <property type="match status" value="1"/>
</dbReference>
<dbReference type="GeneID" id="95979207"/>
<organism evidence="5 6">
    <name type="scientific">Neodothiora populina</name>
    <dbReference type="NCBI Taxonomy" id="2781224"/>
    <lineage>
        <taxon>Eukaryota</taxon>
        <taxon>Fungi</taxon>
        <taxon>Dikarya</taxon>
        <taxon>Ascomycota</taxon>
        <taxon>Pezizomycotina</taxon>
        <taxon>Dothideomycetes</taxon>
        <taxon>Dothideomycetidae</taxon>
        <taxon>Dothideales</taxon>
        <taxon>Dothioraceae</taxon>
        <taxon>Neodothiora</taxon>
    </lineage>
</organism>
<keyword evidence="1" id="KW-0433">Leucine-rich repeat</keyword>
<dbReference type="InterPro" id="IPR000938">
    <property type="entry name" value="CAP-Gly_domain"/>
</dbReference>
<evidence type="ECO:0000259" key="4">
    <source>
        <dbReference type="PROSITE" id="PS50245"/>
    </source>
</evidence>
<keyword evidence="2" id="KW-0677">Repeat</keyword>